<keyword evidence="3" id="KW-1185">Reference proteome</keyword>
<dbReference type="PROSITE" id="PS51186">
    <property type="entry name" value="GNAT"/>
    <property type="match status" value="1"/>
</dbReference>
<evidence type="ECO:0000313" key="3">
    <source>
        <dbReference type="Proteomes" id="UP000608955"/>
    </source>
</evidence>
<protein>
    <submittedName>
        <fullName evidence="2">N-acetyltransferase</fullName>
    </submittedName>
</protein>
<dbReference type="RefSeq" id="WP_190176178.1">
    <property type="nucleotide sequence ID" value="NZ_BMVF01000002.1"/>
</dbReference>
<sequence>MEIRAFEESDWPQVWPIVEQIIRKGDTFCYDPMQTEAQAHDLWVVPPPGRVVVAVEDQRVLGTSNMYANRPGPGSHIASGNFMVAPEARGRGVGQALGEYLLDWARSSGFAGVQFNAVAASNAPAVKLYERLGFSLIGTVPGAFRHPALGPVGLHVMYHDLAS</sequence>
<dbReference type="SUPFAM" id="SSF55729">
    <property type="entry name" value="Acyl-CoA N-acyltransferases (Nat)"/>
    <property type="match status" value="1"/>
</dbReference>
<dbReference type="InterPro" id="IPR052742">
    <property type="entry name" value="Mito_N-acetyltransferase"/>
</dbReference>
<reference evidence="2" key="2">
    <citation type="submission" date="2020-09" db="EMBL/GenBank/DDBJ databases">
        <authorList>
            <person name="Sun Q."/>
            <person name="Ohkuma M."/>
        </authorList>
    </citation>
    <scope>NUCLEOTIDE SEQUENCE</scope>
    <source>
        <strain evidence="2">JCM 4654</strain>
    </source>
</reference>
<evidence type="ECO:0000259" key="1">
    <source>
        <dbReference type="PROSITE" id="PS51186"/>
    </source>
</evidence>
<feature type="domain" description="N-acetyltransferase" evidence="1">
    <location>
        <begin position="1"/>
        <end position="162"/>
    </location>
</feature>
<comment type="caution">
    <text evidence="2">The sequence shown here is derived from an EMBL/GenBank/DDBJ whole genome shotgun (WGS) entry which is preliminary data.</text>
</comment>
<dbReference type="CDD" id="cd04301">
    <property type="entry name" value="NAT_SF"/>
    <property type="match status" value="1"/>
</dbReference>
<dbReference type="EMBL" id="BMVF01000002">
    <property type="protein sequence ID" value="GHD84940.1"/>
    <property type="molecule type" value="Genomic_DNA"/>
</dbReference>
<dbReference type="PANTHER" id="PTHR43138:SF1">
    <property type="entry name" value="N-ACETYLTRANSFERASE ACA1"/>
    <property type="match status" value="1"/>
</dbReference>
<gene>
    <name evidence="2" type="ORF">GCM10010508_06710</name>
</gene>
<dbReference type="Gene3D" id="3.40.630.30">
    <property type="match status" value="1"/>
</dbReference>
<reference evidence="2" key="1">
    <citation type="journal article" date="2014" name="Int. J. Syst. Evol. Microbiol.">
        <title>Complete genome sequence of Corynebacterium casei LMG S-19264T (=DSM 44701T), isolated from a smear-ripened cheese.</title>
        <authorList>
            <consortium name="US DOE Joint Genome Institute (JGI-PGF)"/>
            <person name="Walter F."/>
            <person name="Albersmeier A."/>
            <person name="Kalinowski J."/>
            <person name="Ruckert C."/>
        </authorList>
    </citation>
    <scope>NUCLEOTIDE SEQUENCE</scope>
    <source>
        <strain evidence="2">JCM 4654</strain>
    </source>
</reference>
<dbReference type="PANTHER" id="PTHR43138">
    <property type="entry name" value="ACETYLTRANSFERASE, GNAT FAMILY"/>
    <property type="match status" value="1"/>
</dbReference>
<dbReference type="Proteomes" id="UP000608955">
    <property type="component" value="Unassembled WGS sequence"/>
</dbReference>
<organism evidence="2 3">
    <name type="scientific">Streptomyces naganishii JCM 4654</name>
    <dbReference type="NCBI Taxonomy" id="1306179"/>
    <lineage>
        <taxon>Bacteria</taxon>
        <taxon>Bacillati</taxon>
        <taxon>Actinomycetota</taxon>
        <taxon>Actinomycetes</taxon>
        <taxon>Kitasatosporales</taxon>
        <taxon>Streptomycetaceae</taxon>
        <taxon>Streptomyces</taxon>
    </lineage>
</organism>
<proteinExistence type="predicted"/>
<evidence type="ECO:0000313" key="2">
    <source>
        <dbReference type="EMBL" id="GHD84940.1"/>
    </source>
</evidence>
<dbReference type="GO" id="GO:0016747">
    <property type="term" value="F:acyltransferase activity, transferring groups other than amino-acyl groups"/>
    <property type="evidence" value="ECO:0007669"/>
    <property type="project" value="InterPro"/>
</dbReference>
<dbReference type="AlphaFoldDB" id="A0A918XZM4"/>
<name>A0A918XZM4_9ACTN</name>
<accession>A0A918XZM4</accession>
<dbReference type="InterPro" id="IPR016181">
    <property type="entry name" value="Acyl_CoA_acyltransferase"/>
</dbReference>
<dbReference type="Pfam" id="PF00583">
    <property type="entry name" value="Acetyltransf_1"/>
    <property type="match status" value="1"/>
</dbReference>
<dbReference type="InterPro" id="IPR000182">
    <property type="entry name" value="GNAT_dom"/>
</dbReference>